<keyword evidence="1 2" id="KW-0238">DNA-binding</keyword>
<dbReference type="GO" id="GO:0003697">
    <property type="term" value="F:single-stranded DNA binding"/>
    <property type="evidence" value="ECO:0007669"/>
    <property type="project" value="InterPro"/>
</dbReference>
<dbReference type="Proteomes" id="UP001220961">
    <property type="component" value="Chromosome 1"/>
</dbReference>
<reference evidence="3" key="1">
    <citation type="submission" date="2023-03" db="EMBL/GenBank/DDBJ databases">
        <title>Mating type loci evolution in Malassezia.</title>
        <authorList>
            <person name="Coelho M.A."/>
        </authorList>
    </citation>
    <scope>NUCLEOTIDE SEQUENCE</scope>
    <source>
        <strain evidence="3">CBS 10434</strain>
    </source>
</reference>
<organism evidence="3 4">
    <name type="scientific">Malassezia caprae</name>
    <dbReference type="NCBI Taxonomy" id="1381934"/>
    <lineage>
        <taxon>Eukaryota</taxon>
        <taxon>Fungi</taxon>
        <taxon>Dikarya</taxon>
        <taxon>Basidiomycota</taxon>
        <taxon>Ustilaginomycotina</taxon>
        <taxon>Malasseziomycetes</taxon>
        <taxon>Malasseziales</taxon>
        <taxon>Malasseziaceae</taxon>
        <taxon>Malassezia</taxon>
    </lineage>
</organism>
<evidence type="ECO:0000313" key="3">
    <source>
        <dbReference type="EMBL" id="WFD18059.1"/>
    </source>
</evidence>
<dbReference type="Gene3D" id="2.40.50.140">
    <property type="entry name" value="Nucleic acid-binding proteins"/>
    <property type="match status" value="1"/>
</dbReference>
<dbReference type="PROSITE" id="PS50935">
    <property type="entry name" value="SSB"/>
    <property type="match status" value="1"/>
</dbReference>
<evidence type="ECO:0000313" key="4">
    <source>
        <dbReference type="Proteomes" id="UP001220961"/>
    </source>
</evidence>
<gene>
    <name evidence="3" type="primary">RIM1</name>
    <name evidence="3" type="ORF">MCAP1_000271</name>
</gene>
<dbReference type="SUPFAM" id="SSF50249">
    <property type="entry name" value="Nucleic acid-binding proteins"/>
    <property type="match status" value="1"/>
</dbReference>
<name>A0AAF0E4L8_9BASI</name>
<protein>
    <submittedName>
        <fullName evidence="3">SsDNA-binding protein, mitochondrial</fullName>
    </submittedName>
</protein>
<dbReference type="AlphaFoldDB" id="A0AAF0E4L8"/>
<sequence>MFRASLRTVPRVLNARSFSSTPSAALSRVTLIGRLVAPPEVRESRNGKEYLRYVVATNDLPGPPNEDGTPAAPTSSFHSIFAFGESTVNRLRDVPKGSLMFVEGDFRVVRTPGDENLPPQDQWLVQHRNYRVLMRPRSE</sequence>
<evidence type="ECO:0000256" key="1">
    <source>
        <dbReference type="ARBA" id="ARBA00023125"/>
    </source>
</evidence>
<dbReference type="EMBL" id="CP119908">
    <property type="protein sequence ID" value="WFD18059.1"/>
    <property type="molecule type" value="Genomic_DNA"/>
</dbReference>
<accession>A0AAF0E4L8</accession>
<proteinExistence type="predicted"/>
<dbReference type="Pfam" id="PF00436">
    <property type="entry name" value="SSB"/>
    <property type="match status" value="1"/>
</dbReference>
<dbReference type="InterPro" id="IPR000424">
    <property type="entry name" value="Primosome_PriB/ssb"/>
</dbReference>
<keyword evidence="4" id="KW-1185">Reference proteome</keyword>
<evidence type="ECO:0000256" key="2">
    <source>
        <dbReference type="PROSITE-ProRule" id="PRU00252"/>
    </source>
</evidence>
<dbReference type="CDD" id="cd04496">
    <property type="entry name" value="SSB_OBF"/>
    <property type="match status" value="1"/>
</dbReference>
<dbReference type="InterPro" id="IPR012340">
    <property type="entry name" value="NA-bd_OB-fold"/>
</dbReference>